<dbReference type="InterPro" id="IPR013512">
    <property type="entry name" value="DXP_reductoisomerase_N"/>
</dbReference>
<keyword evidence="7 9" id="KW-0414">Isoprene biosynthesis</keyword>
<reference evidence="13" key="1">
    <citation type="submission" date="2020-07" db="EMBL/GenBank/DDBJ databases">
        <title>Koleobacter methoxysyntrophicus gen. nov., sp. nov., a novel anaerobic bacterium isolated from deep subsurface oil field and proposal of Koleobacterales ord. nov. in the phylum Firmicutes.</title>
        <authorList>
            <person name="Sakamoto S."/>
            <person name="Tamaki H."/>
        </authorList>
    </citation>
    <scope>NUCLEOTIDE SEQUENCE</scope>
    <source>
        <strain evidence="13">NRmbB1</strain>
    </source>
</reference>
<dbReference type="GO" id="GO:0051484">
    <property type="term" value="P:isopentenyl diphosphate biosynthetic process, methylerythritol 4-phosphate pathway involved in terpenoid biosynthetic process"/>
    <property type="evidence" value="ECO:0007669"/>
    <property type="project" value="UniProtKB-ARBA"/>
</dbReference>
<feature type="binding site" evidence="9">
    <location>
        <position position="196"/>
    </location>
    <ligand>
        <name>1-deoxy-D-xylulose 5-phosphate</name>
        <dbReference type="ChEBI" id="CHEBI:57792"/>
    </ligand>
</feature>
<keyword evidence="3 9" id="KW-0479">Metal-binding</keyword>
<dbReference type="Proteomes" id="UP000662904">
    <property type="component" value="Chromosome"/>
</dbReference>
<evidence type="ECO:0000256" key="7">
    <source>
        <dbReference type="ARBA" id="ARBA00023229"/>
    </source>
</evidence>
<dbReference type="AlphaFoldDB" id="A0A8A0RNE1"/>
<comment type="caution">
    <text evidence="9">Lacks conserved residue(s) required for the propagation of feature annotation.</text>
</comment>
<evidence type="ECO:0000259" key="10">
    <source>
        <dbReference type="Pfam" id="PF02670"/>
    </source>
</evidence>
<feature type="binding site" evidence="9">
    <location>
        <position position="122"/>
    </location>
    <ligand>
        <name>1-deoxy-D-xylulose 5-phosphate</name>
        <dbReference type="ChEBI" id="CHEBI:57792"/>
    </ligand>
</feature>
<feature type="binding site" evidence="9">
    <location>
        <position position="11"/>
    </location>
    <ligand>
        <name>NADPH</name>
        <dbReference type="ChEBI" id="CHEBI:57783"/>
    </ligand>
</feature>
<feature type="binding site" evidence="9">
    <location>
        <position position="121"/>
    </location>
    <ligand>
        <name>NADPH</name>
        <dbReference type="ChEBI" id="CHEBI:57783"/>
    </ligand>
</feature>
<feature type="domain" description="1-deoxy-D-xylulose 5-phosphate reductoisomerase C-terminal" evidence="11">
    <location>
        <begin position="143"/>
        <end position="226"/>
    </location>
</feature>
<feature type="binding site" evidence="9">
    <location>
        <position position="202"/>
    </location>
    <ligand>
        <name>NADPH</name>
        <dbReference type="ChEBI" id="CHEBI:57783"/>
    </ligand>
</feature>
<feature type="domain" description="DXP reductoisomerase C-terminal" evidence="12">
    <location>
        <begin position="258"/>
        <end position="374"/>
    </location>
</feature>
<gene>
    <name evidence="9 13" type="primary">dxr</name>
    <name evidence="13" type="ORF">H0A61_02306</name>
</gene>
<feature type="binding site" evidence="9">
    <location>
        <position position="173"/>
    </location>
    <ligand>
        <name>1-deoxy-D-xylulose 5-phosphate</name>
        <dbReference type="ChEBI" id="CHEBI:57792"/>
    </ligand>
</feature>
<dbReference type="SUPFAM" id="SSF69055">
    <property type="entry name" value="1-deoxy-D-xylulose-5-phosphate reductoisomerase, C-terminal domain"/>
    <property type="match status" value="1"/>
</dbReference>
<keyword evidence="5 9" id="KW-0560">Oxidoreductase</keyword>
<keyword evidence="14" id="KW-1185">Reference proteome</keyword>
<feature type="binding site" evidence="9">
    <location>
        <position position="13"/>
    </location>
    <ligand>
        <name>NADPH</name>
        <dbReference type="ChEBI" id="CHEBI:57783"/>
    </ligand>
</feature>
<dbReference type="SUPFAM" id="SSF55347">
    <property type="entry name" value="Glyceraldehyde-3-phosphate dehydrogenase-like, C-terminal domain"/>
    <property type="match status" value="1"/>
</dbReference>
<comment type="cofactor">
    <cofactor evidence="9">
        <name>Mg(2+)</name>
        <dbReference type="ChEBI" id="CHEBI:18420"/>
    </cofactor>
    <cofactor evidence="9">
        <name>Mn(2+)</name>
        <dbReference type="ChEBI" id="CHEBI:29035"/>
    </cofactor>
</comment>
<dbReference type="UniPathway" id="UPA00056">
    <property type="reaction ID" value="UER00092"/>
</dbReference>
<dbReference type="InterPro" id="IPR036169">
    <property type="entry name" value="DXPR_C_sf"/>
</dbReference>
<dbReference type="EC" id="1.1.1.267" evidence="9"/>
<dbReference type="Pfam" id="PF13288">
    <property type="entry name" value="DXPR_C"/>
    <property type="match status" value="1"/>
</dbReference>
<dbReference type="SUPFAM" id="SSF51735">
    <property type="entry name" value="NAD(P)-binding Rossmann-fold domains"/>
    <property type="match status" value="1"/>
</dbReference>
<dbReference type="Gene3D" id="1.10.1740.10">
    <property type="match status" value="1"/>
</dbReference>
<evidence type="ECO:0000256" key="2">
    <source>
        <dbReference type="ARBA" id="ARBA00006825"/>
    </source>
</evidence>
<evidence type="ECO:0000259" key="11">
    <source>
        <dbReference type="Pfam" id="PF08436"/>
    </source>
</evidence>
<dbReference type="Pfam" id="PF08436">
    <property type="entry name" value="DXP_redisom_C"/>
    <property type="match status" value="1"/>
</dbReference>
<evidence type="ECO:0000256" key="6">
    <source>
        <dbReference type="ARBA" id="ARBA00023211"/>
    </source>
</evidence>
<dbReference type="KEGG" id="kme:H0A61_02306"/>
<evidence type="ECO:0000313" key="13">
    <source>
        <dbReference type="EMBL" id="QSQ09925.1"/>
    </source>
</evidence>
<accession>A0A8A0RNE1</accession>
<feature type="binding site" evidence="9">
    <location>
        <position position="147"/>
    </location>
    <ligand>
        <name>Mn(2+)</name>
        <dbReference type="ChEBI" id="CHEBI:29035"/>
    </ligand>
</feature>
<dbReference type="Pfam" id="PF02670">
    <property type="entry name" value="DXP_reductoisom"/>
    <property type="match status" value="1"/>
</dbReference>
<sequence>MKKRVAVLGSTGSIGNQTLQVIRNLRDSFELIGLSGGDNLELLVKQIKEFRPKIVSIKSESNARKLKELFPDIQVEYGMEGLTSVACHDDVDIVVTALAGGIGLVPTYNAIKERKNIALANKETLVMAGNIIINEAKNNNVEILPVDSEHSAIFQCLNGNKRHQVNRIILTASGGPFRGLKKKDLSSVTPEKALKHPNWNMGKKISIDSATLMNKGLEVIEARWLFDINYDKIDVVIHPQSIIHSMVEFIDGSILAQMGETDMRVPIQYALTYPDRVFNTYHKLDLSKRDVLTFEQPDLETFPCLSLAYEAGRMGGTMTAVMNGANEEAVRMFLENKISFLEIPLVIERVMGKHILIKNPGISDVLEAEKWAKEEAYKYKH</sequence>
<feature type="binding site" evidence="9">
    <location>
        <position position="123"/>
    </location>
    <ligand>
        <name>NADPH</name>
        <dbReference type="ChEBI" id="CHEBI:57783"/>
    </ligand>
</feature>
<evidence type="ECO:0000313" key="14">
    <source>
        <dbReference type="Proteomes" id="UP000662904"/>
    </source>
</evidence>
<dbReference type="GO" id="GO:0030604">
    <property type="term" value="F:1-deoxy-D-xylulose-5-phosphate reductoisomerase activity"/>
    <property type="evidence" value="ECO:0007669"/>
    <property type="project" value="UniProtKB-UniRule"/>
</dbReference>
<feature type="binding site" evidence="9">
    <location>
        <position position="14"/>
    </location>
    <ligand>
        <name>NADPH</name>
        <dbReference type="ChEBI" id="CHEBI:57783"/>
    </ligand>
</feature>
<comment type="similarity">
    <text evidence="2 9">Belongs to the DXR family.</text>
</comment>
<dbReference type="InterPro" id="IPR026877">
    <property type="entry name" value="DXPR_C"/>
</dbReference>
<organism evidence="13 14">
    <name type="scientific">Koleobacter methoxysyntrophicus</name>
    <dbReference type="NCBI Taxonomy" id="2751313"/>
    <lineage>
        <taxon>Bacteria</taxon>
        <taxon>Bacillati</taxon>
        <taxon>Bacillota</taxon>
        <taxon>Clostridia</taxon>
        <taxon>Koleobacterales</taxon>
        <taxon>Koleobacteraceae</taxon>
        <taxon>Koleobacter</taxon>
    </lineage>
</organism>
<feature type="binding site" evidence="9">
    <location>
        <position position="12"/>
    </location>
    <ligand>
        <name>NADPH</name>
        <dbReference type="ChEBI" id="CHEBI:57783"/>
    </ligand>
</feature>
<comment type="catalytic activity">
    <reaction evidence="8">
        <text>2-C-methyl-D-erythritol 4-phosphate + NADP(+) = 1-deoxy-D-xylulose 5-phosphate + NADPH + H(+)</text>
        <dbReference type="Rhea" id="RHEA:13717"/>
        <dbReference type="ChEBI" id="CHEBI:15378"/>
        <dbReference type="ChEBI" id="CHEBI:57783"/>
        <dbReference type="ChEBI" id="CHEBI:57792"/>
        <dbReference type="ChEBI" id="CHEBI:58262"/>
        <dbReference type="ChEBI" id="CHEBI:58349"/>
        <dbReference type="EC" id="1.1.1.267"/>
    </reaction>
    <physiologicalReaction direction="right-to-left" evidence="8">
        <dbReference type="Rhea" id="RHEA:13719"/>
    </physiologicalReaction>
</comment>
<dbReference type="InterPro" id="IPR013644">
    <property type="entry name" value="DXP_reductoisomerase_C"/>
</dbReference>
<keyword evidence="9" id="KW-0460">Magnesium</keyword>
<evidence type="ECO:0000256" key="3">
    <source>
        <dbReference type="ARBA" id="ARBA00022723"/>
    </source>
</evidence>
<dbReference type="InterPro" id="IPR003821">
    <property type="entry name" value="DXP_reductoisomerase"/>
</dbReference>
<proteinExistence type="inferred from homology"/>
<feature type="binding site" evidence="9">
    <location>
        <position position="149"/>
    </location>
    <ligand>
        <name>Mn(2+)</name>
        <dbReference type="ChEBI" id="CHEBI:29035"/>
    </ligand>
</feature>
<protein>
    <recommendedName>
        <fullName evidence="9">1-deoxy-D-xylulose 5-phosphate reductoisomerase</fullName>
        <shortName evidence="9">DXP reductoisomerase</shortName>
        <ecNumber evidence="9">1.1.1.267</ecNumber>
    </recommendedName>
    <alternativeName>
        <fullName evidence="9">1-deoxyxylulose-5-phosphate reductoisomerase</fullName>
    </alternativeName>
    <alternativeName>
        <fullName evidence="9">2-C-methyl-D-erythritol 4-phosphate synthase</fullName>
    </alternativeName>
</protein>
<keyword evidence="4 9" id="KW-0521">NADP</keyword>
<evidence type="ECO:0000259" key="12">
    <source>
        <dbReference type="Pfam" id="PF13288"/>
    </source>
</evidence>
<feature type="binding site" evidence="9">
    <location>
        <position position="218"/>
    </location>
    <ligand>
        <name>Mn(2+)</name>
        <dbReference type="ChEBI" id="CHEBI:29035"/>
    </ligand>
</feature>
<feature type="binding site" evidence="9">
    <location>
        <position position="37"/>
    </location>
    <ligand>
        <name>NADPH</name>
        <dbReference type="ChEBI" id="CHEBI:57783"/>
    </ligand>
</feature>
<dbReference type="GO" id="GO:0030145">
    <property type="term" value="F:manganese ion binding"/>
    <property type="evidence" value="ECO:0007669"/>
    <property type="project" value="TreeGrafter"/>
</dbReference>
<dbReference type="GO" id="GO:0070402">
    <property type="term" value="F:NADPH binding"/>
    <property type="evidence" value="ECO:0007669"/>
    <property type="project" value="InterPro"/>
</dbReference>
<dbReference type="InterPro" id="IPR036291">
    <property type="entry name" value="NAD(P)-bd_dom_sf"/>
</dbReference>
<comment type="pathway">
    <text evidence="1 9">Isoprenoid biosynthesis; isopentenyl diphosphate biosynthesis via DXP pathway; isopentenyl diphosphate from 1-deoxy-D-xylulose 5-phosphate: step 1/6.</text>
</comment>
<keyword evidence="6 9" id="KW-0464">Manganese</keyword>
<feature type="binding site" evidence="9">
    <location>
        <position position="39"/>
    </location>
    <ligand>
        <name>NADPH</name>
        <dbReference type="ChEBI" id="CHEBI:57783"/>
    </ligand>
</feature>
<dbReference type="PIRSF" id="PIRSF006205">
    <property type="entry name" value="Dxp_reductismrs"/>
    <property type="match status" value="1"/>
</dbReference>
<feature type="binding site" evidence="9">
    <location>
        <position position="214"/>
    </location>
    <ligand>
        <name>1-deoxy-D-xylulose 5-phosphate</name>
        <dbReference type="ChEBI" id="CHEBI:57792"/>
    </ligand>
</feature>
<feature type="domain" description="1-deoxy-D-xylulose 5-phosphate reductoisomerase N-terminal" evidence="10">
    <location>
        <begin position="5"/>
        <end position="129"/>
    </location>
</feature>
<dbReference type="EMBL" id="CP059066">
    <property type="protein sequence ID" value="QSQ09925.1"/>
    <property type="molecule type" value="Genomic_DNA"/>
</dbReference>
<dbReference type="FunFam" id="3.40.50.720:FF:000045">
    <property type="entry name" value="1-deoxy-D-xylulose 5-phosphate reductoisomerase"/>
    <property type="match status" value="1"/>
</dbReference>
<dbReference type="Gene3D" id="3.40.50.720">
    <property type="entry name" value="NAD(P)-binding Rossmann-like Domain"/>
    <property type="match status" value="1"/>
</dbReference>
<dbReference type="NCBIfam" id="NF009114">
    <property type="entry name" value="PRK12464.1"/>
    <property type="match status" value="1"/>
</dbReference>
<evidence type="ECO:0000256" key="1">
    <source>
        <dbReference type="ARBA" id="ARBA00005094"/>
    </source>
</evidence>
<name>A0A8A0RNE1_9FIRM</name>
<dbReference type="NCBIfam" id="TIGR00243">
    <property type="entry name" value="Dxr"/>
    <property type="match status" value="1"/>
</dbReference>
<comment type="function">
    <text evidence="9">Catalyzes the NADPH-dependent rearrangement and reduction of 1-deoxy-D-xylulose-5-phosphate (DXP) to 2-C-methyl-D-erythritol 4-phosphate (MEP).</text>
</comment>
<dbReference type="HAMAP" id="MF_00183">
    <property type="entry name" value="DXP_reductoisom"/>
    <property type="match status" value="1"/>
</dbReference>
<evidence type="ECO:0000256" key="4">
    <source>
        <dbReference type="ARBA" id="ARBA00022857"/>
    </source>
</evidence>
<feature type="binding site" evidence="9">
    <location>
        <position position="149"/>
    </location>
    <ligand>
        <name>1-deoxy-D-xylulose 5-phosphate</name>
        <dbReference type="ChEBI" id="CHEBI:57792"/>
    </ligand>
</feature>
<evidence type="ECO:0000256" key="5">
    <source>
        <dbReference type="ARBA" id="ARBA00023002"/>
    </source>
</evidence>
<dbReference type="PANTHER" id="PTHR30525:SF0">
    <property type="entry name" value="1-DEOXY-D-XYLULOSE 5-PHOSPHATE REDUCTOISOMERASE, CHLOROPLASTIC"/>
    <property type="match status" value="1"/>
</dbReference>
<evidence type="ECO:0000256" key="9">
    <source>
        <dbReference type="HAMAP-Rule" id="MF_00183"/>
    </source>
</evidence>
<evidence type="ECO:0000256" key="8">
    <source>
        <dbReference type="ARBA" id="ARBA00048543"/>
    </source>
</evidence>
<dbReference type="RefSeq" id="WP_241754896.1">
    <property type="nucleotide sequence ID" value="NZ_CP059066.1"/>
</dbReference>
<feature type="binding site" evidence="9">
    <location>
        <position position="209"/>
    </location>
    <ligand>
        <name>1-deoxy-D-xylulose 5-phosphate</name>
        <dbReference type="ChEBI" id="CHEBI:57792"/>
    </ligand>
</feature>
<feature type="binding site" evidence="9">
    <location>
        <position position="215"/>
    </location>
    <ligand>
        <name>1-deoxy-D-xylulose 5-phosphate</name>
        <dbReference type="ChEBI" id="CHEBI:57792"/>
    </ligand>
</feature>
<feature type="binding site" evidence="9">
    <location>
        <position position="148"/>
    </location>
    <ligand>
        <name>1-deoxy-D-xylulose 5-phosphate</name>
        <dbReference type="ChEBI" id="CHEBI:57792"/>
    </ligand>
</feature>
<feature type="binding site" evidence="9">
    <location>
        <position position="218"/>
    </location>
    <ligand>
        <name>1-deoxy-D-xylulose 5-phosphate</name>
        <dbReference type="ChEBI" id="CHEBI:57792"/>
    </ligand>
</feature>
<dbReference type="PANTHER" id="PTHR30525">
    <property type="entry name" value="1-DEOXY-D-XYLULOSE 5-PHOSPHATE REDUCTOISOMERASE"/>
    <property type="match status" value="1"/>
</dbReference>